<evidence type="ECO:0000256" key="4">
    <source>
        <dbReference type="ARBA" id="ARBA00022598"/>
    </source>
</evidence>
<dbReference type="Gene3D" id="3.50.30.20">
    <property type="entry name" value="Carbamoyl-phosphate synthase small subunit, N-terminal domain"/>
    <property type="match status" value="1"/>
</dbReference>
<dbReference type="GO" id="GO:0006541">
    <property type="term" value="P:glutamine metabolic process"/>
    <property type="evidence" value="ECO:0007669"/>
    <property type="project" value="InterPro"/>
</dbReference>
<evidence type="ECO:0000256" key="9">
    <source>
        <dbReference type="ARBA" id="ARBA00048816"/>
    </source>
</evidence>
<keyword evidence="4 11" id="KW-0436">Ligase</keyword>
<feature type="region of interest" description="CPSase" evidence="11">
    <location>
        <begin position="1"/>
        <end position="254"/>
    </location>
</feature>
<dbReference type="FunFam" id="3.50.30.20:FF:000001">
    <property type="entry name" value="Carbamoyl-phosphate synthase small chain"/>
    <property type="match status" value="1"/>
</dbReference>
<dbReference type="SUPFAM" id="SSF52021">
    <property type="entry name" value="Carbamoyl phosphate synthetase, small subunit N-terminal domain"/>
    <property type="match status" value="1"/>
</dbReference>
<comment type="catalytic activity">
    <reaction evidence="9 11">
        <text>hydrogencarbonate + L-glutamine + 2 ATP + H2O = carbamoyl phosphate + L-glutamate + 2 ADP + phosphate + 2 H(+)</text>
        <dbReference type="Rhea" id="RHEA:18633"/>
        <dbReference type="ChEBI" id="CHEBI:15377"/>
        <dbReference type="ChEBI" id="CHEBI:15378"/>
        <dbReference type="ChEBI" id="CHEBI:17544"/>
        <dbReference type="ChEBI" id="CHEBI:29985"/>
        <dbReference type="ChEBI" id="CHEBI:30616"/>
        <dbReference type="ChEBI" id="CHEBI:43474"/>
        <dbReference type="ChEBI" id="CHEBI:58228"/>
        <dbReference type="ChEBI" id="CHEBI:58359"/>
        <dbReference type="ChEBI" id="CHEBI:456216"/>
        <dbReference type="EC" id="6.3.5.5"/>
    </reaction>
</comment>
<keyword evidence="15" id="KW-1185">Reference proteome</keyword>
<feature type="binding site" evidence="11">
    <location>
        <position position="374"/>
    </location>
    <ligand>
        <name>L-glutamine</name>
        <dbReference type="ChEBI" id="CHEBI:58359"/>
    </ligand>
</feature>
<evidence type="ECO:0000313" key="14">
    <source>
        <dbReference type="EMBL" id="TPG49013.1"/>
    </source>
</evidence>
<feature type="binding site" evidence="11">
    <location>
        <position position="336"/>
    </location>
    <ligand>
        <name>L-glutamine</name>
        <dbReference type="ChEBI" id="CHEBI:58359"/>
    </ligand>
</feature>
<dbReference type="RefSeq" id="WP_140851959.1">
    <property type="nucleotide sequence ID" value="NZ_RCZC01000008.1"/>
</dbReference>
<evidence type="ECO:0000256" key="11">
    <source>
        <dbReference type="HAMAP-Rule" id="MF_01209"/>
    </source>
</evidence>
<evidence type="ECO:0000256" key="6">
    <source>
        <dbReference type="ARBA" id="ARBA00022840"/>
    </source>
</evidence>
<dbReference type="Gene3D" id="3.40.50.880">
    <property type="match status" value="1"/>
</dbReference>
<dbReference type="SUPFAM" id="SSF52317">
    <property type="entry name" value="Class I glutamine amidotransferase-like"/>
    <property type="match status" value="1"/>
</dbReference>
<dbReference type="InterPro" id="IPR002474">
    <property type="entry name" value="CarbamoylP_synth_ssu_N"/>
</dbReference>
<name>A0A502FIR2_9SPHN</name>
<dbReference type="CDD" id="cd01744">
    <property type="entry name" value="GATase1_CPSase"/>
    <property type="match status" value="1"/>
</dbReference>
<reference evidence="14 15" key="1">
    <citation type="journal article" date="2019" name="Environ. Microbiol.">
        <title>Species interactions and distinct microbial communities in high Arctic permafrost affected cryosols are associated with the CH4 and CO2 gas fluxes.</title>
        <authorList>
            <person name="Altshuler I."/>
            <person name="Hamel J."/>
            <person name="Turney S."/>
            <person name="Magnuson E."/>
            <person name="Levesque R."/>
            <person name="Greer C."/>
            <person name="Whyte L.G."/>
        </authorList>
    </citation>
    <scope>NUCLEOTIDE SEQUENCE [LARGE SCALE GENOMIC DNA]</scope>
    <source>
        <strain evidence="14 15">E6.1</strain>
    </source>
</reference>
<evidence type="ECO:0000256" key="3">
    <source>
        <dbReference type="ARBA" id="ARBA00007800"/>
    </source>
</evidence>
<dbReference type="InterPro" id="IPR017926">
    <property type="entry name" value="GATASE"/>
</dbReference>
<feature type="region of interest" description="Disordered" evidence="12">
    <location>
        <begin position="203"/>
        <end position="253"/>
    </location>
</feature>
<dbReference type="UniPathway" id="UPA00068">
    <property type="reaction ID" value="UER00171"/>
</dbReference>
<dbReference type="InterPro" id="IPR029062">
    <property type="entry name" value="Class_I_gatase-like"/>
</dbReference>
<dbReference type="GO" id="GO:0005524">
    <property type="term" value="F:ATP binding"/>
    <property type="evidence" value="ECO:0007669"/>
    <property type="project" value="UniProtKB-UniRule"/>
</dbReference>
<feature type="compositionally biased region" description="Basic and acidic residues" evidence="12">
    <location>
        <begin position="214"/>
        <end position="223"/>
    </location>
</feature>
<feature type="active site" evidence="11">
    <location>
        <position position="418"/>
    </location>
</feature>
<dbReference type="EMBL" id="RCZC01000008">
    <property type="protein sequence ID" value="TPG49013.1"/>
    <property type="molecule type" value="Genomic_DNA"/>
</dbReference>
<sequence>MADAYPTTASKAPEGATGVLVLSSGEVVWGRGFGAEGAAVGEVCFHTAMTGYQEIMTDPSFAGQMVTFTFPHIGNVGANADDIEADNPHALGMIVREDVTGPSNFRSVERLDAWMAKHGRIGLSGVDTRALTRRIRAGGAPNAVIAHAADGVFDVPALLAMAQAWPGLEGMDLAIEVSTAMDYGWAGGVWNLGAGYEESPSRLRVSGRSAPRADLNDPGDRSPETGLGEGLSANAAPAVEDSPSREREGSAKRPHVVAIDYGSKRNIFRNLVAAGADVSVVPAGATFDEVMALNPDGIFLSNGPGDPAATGIYAVPVIRQLLETGKPLFGICLGHQLLGLAVGATTTKMFQGHRGANHPVQRLSDGAVEITSMNHGFAVERASLPASVRETHVSLFDGSNAGLELTDRPAFSVQYHPEASPGPQDSLYLFEKFVGMLNAKEAN</sequence>
<dbReference type="UniPathway" id="UPA00070">
    <property type="reaction ID" value="UER00115"/>
</dbReference>
<evidence type="ECO:0000313" key="15">
    <source>
        <dbReference type="Proteomes" id="UP000319931"/>
    </source>
</evidence>
<comment type="similarity">
    <text evidence="3 11">Belongs to the CarA family.</text>
</comment>
<dbReference type="NCBIfam" id="TIGR01368">
    <property type="entry name" value="CPSaseIIsmall"/>
    <property type="match status" value="1"/>
</dbReference>
<dbReference type="SMART" id="SM01097">
    <property type="entry name" value="CPSase_sm_chain"/>
    <property type="match status" value="1"/>
</dbReference>
<organism evidence="14 15">
    <name type="scientific">Sphingomonas glacialis</name>
    <dbReference type="NCBI Taxonomy" id="658225"/>
    <lineage>
        <taxon>Bacteria</taxon>
        <taxon>Pseudomonadati</taxon>
        <taxon>Pseudomonadota</taxon>
        <taxon>Alphaproteobacteria</taxon>
        <taxon>Sphingomonadales</taxon>
        <taxon>Sphingomonadaceae</taxon>
        <taxon>Sphingomonas</taxon>
    </lineage>
</organism>
<dbReference type="InterPro" id="IPR050472">
    <property type="entry name" value="Anth_synth/Amidotransfase"/>
</dbReference>
<dbReference type="OrthoDB" id="9804328at2"/>
<feature type="binding site" evidence="11">
    <location>
        <position position="60"/>
    </location>
    <ligand>
        <name>L-glutamine</name>
        <dbReference type="ChEBI" id="CHEBI:58359"/>
    </ligand>
</feature>
<dbReference type="Proteomes" id="UP000319931">
    <property type="component" value="Unassembled WGS sequence"/>
</dbReference>
<dbReference type="HAMAP" id="MF_01209">
    <property type="entry name" value="CPSase_S_chain"/>
    <property type="match status" value="1"/>
</dbReference>
<keyword evidence="11" id="KW-0055">Arginine biosynthesis</keyword>
<dbReference type="GO" id="GO:0006526">
    <property type="term" value="P:L-arginine biosynthetic process"/>
    <property type="evidence" value="ECO:0007669"/>
    <property type="project" value="UniProtKB-UniRule"/>
</dbReference>
<dbReference type="Pfam" id="PF00988">
    <property type="entry name" value="CPSase_sm_chain"/>
    <property type="match status" value="1"/>
</dbReference>
<dbReference type="InterPro" id="IPR035686">
    <property type="entry name" value="CPSase_GATase1"/>
</dbReference>
<evidence type="ECO:0000256" key="2">
    <source>
        <dbReference type="ARBA" id="ARBA00005077"/>
    </source>
</evidence>
<keyword evidence="7 11" id="KW-0315">Glutamine amidotransferase</keyword>
<dbReference type="PRINTS" id="PR00096">
    <property type="entry name" value="GATASE"/>
</dbReference>
<dbReference type="PROSITE" id="PS51273">
    <property type="entry name" value="GATASE_TYPE_1"/>
    <property type="match status" value="1"/>
</dbReference>
<evidence type="ECO:0000256" key="7">
    <source>
        <dbReference type="ARBA" id="ARBA00022962"/>
    </source>
</evidence>
<gene>
    <name evidence="11" type="primary">carA</name>
    <name evidence="14" type="ORF">EAH76_19490</name>
</gene>
<feature type="active site" evidence="11">
    <location>
        <position position="416"/>
    </location>
</feature>
<dbReference type="GO" id="GO:0044205">
    <property type="term" value="P:'de novo' UMP biosynthetic process"/>
    <property type="evidence" value="ECO:0007669"/>
    <property type="project" value="UniProtKB-UniRule"/>
</dbReference>
<comment type="function">
    <text evidence="11">Small subunit of the glutamine-dependent carbamoyl phosphate synthetase (CPSase). CPSase catalyzes the formation of carbamoyl phosphate from the ammonia moiety of glutamine, carbonate, and phosphate donated by ATP, constituting the first step of 2 biosynthetic pathways, one leading to arginine and/or urea and the other to pyrimidine nucleotides. The small subunit (glutamine amidotransferase) binds and cleaves glutamine to supply the large subunit with the substrate ammonia.</text>
</comment>
<accession>A0A502FIR2</accession>
<dbReference type="EC" id="6.3.5.5" evidence="11"/>
<feature type="active site" description="Nucleophile" evidence="11">
    <location>
        <position position="332"/>
    </location>
</feature>
<dbReference type="GO" id="GO:0004088">
    <property type="term" value="F:carbamoyl-phosphate synthase (glutamine-hydrolyzing) activity"/>
    <property type="evidence" value="ECO:0007669"/>
    <property type="project" value="UniProtKB-UniRule"/>
</dbReference>
<feature type="binding site" evidence="11">
    <location>
        <position position="377"/>
    </location>
    <ligand>
        <name>L-glutamine</name>
        <dbReference type="ChEBI" id="CHEBI:58359"/>
    </ligand>
</feature>
<evidence type="ECO:0000256" key="12">
    <source>
        <dbReference type="SAM" id="MobiDB-lite"/>
    </source>
</evidence>
<feature type="binding site" evidence="11">
    <location>
        <position position="303"/>
    </location>
    <ligand>
        <name>L-glutamine</name>
        <dbReference type="ChEBI" id="CHEBI:58359"/>
    </ligand>
</feature>
<proteinExistence type="inferred from homology"/>
<keyword evidence="6 11" id="KW-0067">ATP-binding</keyword>
<dbReference type="PANTHER" id="PTHR43418">
    <property type="entry name" value="MULTIFUNCTIONAL TRYPTOPHAN BIOSYNTHESIS PROTEIN-RELATED"/>
    <property type="match status" value="1"/>
</dbReference>
<dbReference type="InterPro" id="IPR006274">
    <property type="entry name" value="CarbamoylP_synth_ssu"/>
</dbReference>
<protein>
    <recommendedName>
        <fullName evidence="11">Carbamoyl phosphate synthase small chain</fullName>
        <ecNumber evidence="11">6.3.5.5</ecNumber>
    </recommendedName>
    <alternativeName>
        <fullName evidence="11">Carbamoyl phosphate synthetase glutamine chain</fullName>
    </alternativeName>
</protein>
<comment type="pathway">
    <text evidence="1 11">Pyrimidine metabolism; UMP biosynthesis via de novo pathway; (S)-dihydroorotate from bicarbonate: step 1/3.</text>
</comment>
<dbReference type="PRINTS" id="PR00097">
    <property type="entry name" value="ANTSNTHASEII"/>
</dbReference>
<dbReference type="GO" id="GO:0006207">
    <property type="term" value="P:'de novo' pyrimidine nucleobase biosynthetic process"/>
    <property type="evidence" value="ECO:0007669"/>
    <property type="project" value="InterPro"/>
</dbReference>
<feature type="binding site" evidence="11">
    <location>
        <position position="333"/>
    </location>
    <ligand>
        <name>L-glutamine</name>
        <dbReference type="ChEBI" id="CHEBI:58359"/>
    </ligand>
</feature>
<comment type="catalytic activity">
    <reaction evidence="10 11">
        <text>L-glutamine + H2O = L-glutamate + NH4(+)</text>
        <dbReference type="Rhea" id="RHEA:15889"/>
        <dbReference type="ChEBI" id="CHEBI:15377"/>
        <dbReference type="ChEBI" id="CHEBI:28938"/>
        <dbReference type="ChEBI" id="CHEBI:29985"/>
        <dbReference type="ChEBI" id="CHEBI:58359"/>
    </reaction>
</comment>
<keyword evidence="5 11" id="KW-0547">Nucleotide-binding</keyword>
<dbReference type="InterPro" id="IPR036480">
    <property type="entry name" value="CarbP_synth_ssu_N_sf"/>
</dbReference>
<keyword evidence="8 11" id="KW-0665">Pyrimidine biosynthesis</keyword>
<comment type="caution">
    <text evidence="14">The sequence shown here is derived from an EMBL/GenBank/DDBJ whole genome shotgun (WGS) entry which is preliminary data.</text>
</comment>
<comment type="subunit">
    <text evidence="11">Composed of two chains; the small (or glutamine) chain promotes the hydrolysis of glutamine to ammonia, which is used by the large (or ammonia) chain to synthesize carbamoyl phosphate. Tetramer of heterodimers (alpha,beta)4.</text>
</comment>
<dbReference type="NCBIfam" id="NF009475">
    <property type="entry name" value="PRK12838.1"/>
    <property type="match status" value="1"/>
</dbReference>
<dbReference type="Pfam" id="PF00117">
    <property type="entry name" value="GATase"/>
    <property type="match status" value="1"/>
</dbReference>
<evidence type="ECO:0000256" key="1">
    <source>
        <dbReference type="ARBA" id="ARBA00004812"/>
    </source>
</evidence>
<evidence type="ECO:0000256" key="5">
    <source>
        <dbReference type="ARBA" id="ARBA00022741"/>
    </source>
</evidence>
<evidence type="ECO:0000256" key="10">
    <source>
        <dbReference type="ARBA" id="ARBA00049285"/>
    </source>
</evidence>
<feature type="binding site" evidence="11">
    <location>
        <position position="305"/>
    </location>
    <ligand>
        <name>L-glutamine</name>
        <dbReference type="ChEBI" id="CHEBI:58359"/>
    </ligand>
</feature>
<keyword evidence="11" id="KW-0028">Amino-acid biosynthesis</keyword>
<evidence type="ECO:0000256" key="8">
    <source>
        <dbReference type="ARBA" id="ARBA00022975"/>
    </source>
</evidence>
<comment type="pathway">
    <text evidence="2 11">Amino-acid biosynthesis; L-arginine biosynthesis; carbamoyl phosphate from bicarbonate: step 1/1.</text>
</comment>
<feature type="domain" description="Carbamoyl-phosphate synthase small subunit N-terminal" evidence="13">
    <location>
        <begin position="16"/>
        <end position="146"/>
    </location>
</feature>
<dbReference type="PRINTS" id="PR00099">
    <property type="entry name" value="CPSGATASE"/>
</dbReference>
<evidence type="ECO:0000259" key="13">
    <source>
        <dbReference type="SMART" id="SM01097"/>
    </source>
</evidence>
<feature type="compositionally biased region" description="Basic and acidic residues" evidence="12">
    <location>
        <begin position="242"/>
        <end position="251"/>
    </location>
</feature>
<feature type="binding site" evidence="11">
    <location>
        <position position="376"/>
    </location>
    <ligand>
        <name>L-glutamine</name>
        <dbReference type="ChEBI" id="CHEBI:58359"/>
    </ligand>
</feature>
<dbReference type="GO" id="GO:0004359">
    <property type="term" value="F:glutaminase activity"/>
    <property type="evidence" value="ECO:0007669"/>
    <property type="project" value="RHEA"/>
</dbReference>
<dbReference type="PANTHER" id="PTHR43418:SF7">
    <property type="entry name" value="CARBAMOYL-PHOSPHATE SYNTHASE SMALL CHAIN"/>
    <property type="match status" value="1"/>
</dbReference>
<dbReference type="AlphaFoldDB" id="A0A502FIR2"/>